<sequence length="250" mass="28215">MPTEIKGPGLLYVNSKLASDLIDETTYQKWYREDHIPEVIATSGIDSAMRCRDVDPAADKPNLVLYPMKDIGFTQTEEFKKIKVHSDILPDGKPIYDLAELDVRYYGLSQVFDEKKVGPGQTKLILTAGIELSPAITFADFDSWYRDEHLGELNKCPGYLRTTRYQLLFSRSNAESRVLKGLPPRPEDKNAQKPPTYLAIHEFDTETPDLAAVMKTAETEWSKRILGGVGRVEQPVFRVVEGFGKGGFFH</sequence>
<dbReference type="AlphaFoldDB" id="S3D8E1"/>
<dbReference type="Proteomes" id="UP000016922">
    <property type="component" value="Unassembled WGS sequence"/>
</dbReference>
<proteinExistence type="predicted"/>
<reference evidence="1 2" key="1">
    <citation type="journal article" date="2013" name="BMC Genomics">
        <title>Genomics-driven discovery of the pneumocandin biosynthetic gene cluster in the fungus Glarea lozoyensis.</title>
        <authorList>
            <person name="Chen L."/>
            <person name="Yue Q."/>
            <person name="Zhang X."/>
            <person name="Xiang M."/>
            <person name="Wang C."/>
            <person name="Li S."/>
            <person name="Che Y."/>
            <person name="Ortiz-Lopez F.J."/>
            <person name="Bills G.F."/>
            <person name="Liu X."/>
            <person name="An Z."/>
        </authorList>
    </citation>
    <scope>NUCLEOTIDE SEQUENCE [LARGE SCALE GENOMIC DNA]</scope>
    <source>
        <strain evidence="2">ATCC 20868 / MF5171</strain>
    </source>
</reference>
<dbReference type="InterPro" id="IPR011008">
    <property type="entry name" value="Dimeric_a/b-barrel"/>
</dbReference>
<dbReference type="HOGENOM" id="CLU_073903_1_0_1"/>
<dbReference type="OrthoDB" id="2851338at2759"/>
<protein>
    <submittedName>
        <fullName evidence="1">Dimeric alpha+beta barrel</fullName>
    </submittedName>
</protein>
<dbReference type="eggNOG" id="ENOG502SR7C">
    <property type="taxonomic scope" value="Eukaryota"/>
</dbReference>
<organism evidence="1 2">
    <name type="scientific">Glarea lozoyensis (strain ATCC 20868 / MF5171)</name>
    <dbReference type="NCBI Taxonomy" id="1116229"/>
    <lineage>
        <taxon>Eukaryota</taxon>
        <taxon>Fungi</taxon>
        <taxon>Dikarya</taxon>
        <taxon>Ascomycota</taxon>
        <taxon>Pezizomycotina</taxon>
        <taxon>Leotiomycetes</taxon>
        <taxon>Helotiales</taxon>
        <taxon>Helotiaceae</taxon>
        <taxon>Glarea</taxon>
    </lineage>
</organism>
<dbReference type="SUPFAM" id="SSF54909">
    <property type="entry name" value="Dimeric alpha+beta barrel"/>
    <property type="match status" value="1"/>
</dbReference>
<accession>S3D8E1</accession>
<evidence type="ECO:0000313" key="2">
    <source>
        <dbReference type="Proteomes" id="UP000016922"/>
    </source>
</evidence>
<name>S3D8E1_GLAL2</name>
<gene>
    <name evidence="1" type="ORF">GLAREA_06422</name>
</gene>
<dbReference type="KEGG" id="glz:GLAREA_06422"/>
<keyword evidence="2" id="KW-1185">Reference proteome</keyword>
<evidence type="ECO:0000313" key="1">
    <source>
        <dbReference type="EMBL" id="EPE33409.1"/>
    </source>
</evidence>
<dbReference type="EMBL" id="KE145358">
    <property type="protein sequence ID" value="EPE33409.1"/>
    <property type="molecule type" value="Genomic_DNA"/>
</dbReference>
<dbReference type="OMA" id="YARTNAQ"/>
<dbReference type="GeneID" id="19465475"/>
<dbReference type="RefSeq" id="XP_008080026.1">
    <property type="nucleotide sequence ID" value="XM_008081835.1"/>
</dbReference>